<dbReference type="Pfam" id="PF00646">
    <property type="entry name" value="F-box"/>
    <property type="match status" value="1"/>
</dbReference>
<dbReference type="SUPFAM" id="SSF81383">
    <property type="entry name" value="F-box domain"/>
    <property type="match status" value="1"/>
</dbReference>
<keyword evidence="3" id="KW-1185">Reference proteome</keyword>
<proteinExistence type="predicted"/>
<dbReference type="SMART" id="SM00256">
    <property type="entry name" value="FBOX"/>
    <property type="match status" value="1"/>
</dbReference>
<dbReference type="PANTHER" id="PTHR31111:SF125">
    <property type="entry name" value="F-BOX PROTEIN CPR30-LIKE"/>
    <property type="match status" value="1"/>
</dbReference>
<name>A0A9Q0GK30_9ROSI</name>
<reference evidence="2" key="2">
    <citation type="journal article" date="2023" name="Plants (Basel)">
        <title>Annotation of the Turnera subulata (Passifloraceae) Draft Genome Reveals the S-Locus Evolved after the Divergence of Turneroideae from Passifloroideae in a Stepwise Manner.</title>
        <authorList>
            <person name="Henning P.M."/>
            <person name="Roalson E.H."/>
            <person name="Mir W."/>
            <person name="McCubbin A.G."/>
            <person name="Shore J.S."/>
        </authorList>
    </citation>
    <scope>NUCLEOTIDE SEQUENCE</scope>
    <source>
        <strain evidence="2">F60SS</strain>
    </source>
</reference>
<dbReference type="Gene3D" id="1.20.1280.50">
    <property type="match status" value="1"/>
</dbReference>
<dbReference type="InterPro" id="IPR017451">
    <property type="entry name" value="F-box-assoc_interact_dom"/>
</dbReference>
<feature type="non-terminal residue" evidence="2">
    <location>
        <position position="1"/>
    </location>
</feature>
<gene>
    <name evidence="2" type="ORF">Tsubulata_005823</name>
</gene>
<dbReference type="Pfam" id="PF08268">
    <property type="entry name" value="FBA_3"/>
    <property type="match status" value="1"/>
</dbReference>
<dbReference type="PANTHER" id="PTHR31111">
    <property type="entry name" value="BNAA05G37150D PROTEIN-RELATED"/>
    <property type="match status" value="1"/>
</dbReference>
<dbReference type="InterPro" id="IPR036047">
    <property type="entry name" value="F-box-like_dom_sf"/>
</dbReference>
<evidence type="ECO:0000259" key="1">
    <source>
        <dbReference type="SMART" id="SM00256"/>
    </source>
</evidence>
<dbReference type="OrthoDB" id="5554140at2759"/>
<organism evidence="2 3">
    <name type="scientific">Turnera subulata</name>
    <dbReference type="NCBI Taxonomy" id="218843"/>
    <lineage>
        <taxon>Eukaryota</taxon>
        <taxon>Viridiplantae</taxon>
        <taxon>Streptophyta</taxon>
        <taxon>Embryophyta</taxon>
        <taxon>Tracheophyta</taxon>
        <taxon>Spermatophyta</taxon>
        <taxon>Magnoliopsida</taxon>
        <taxon>eudicotyledons</taxon>
        <taxon>Gunneridae</taxon>
        <taxon>Pentapetalae</taxon>
        <taxon>rosids</taxon>
        <taxon>fabids</taxon>
        <taxon>Malpighiales</taxon>
        <taxon>Passifloraceae</taxon>
        <taxon>Turnera</taxon>
    </lineage>
</organism>
<dbReference type="InterPro" id="IPR013187">
    <property type="entry name" value="F-box-assoc_dom_typ3"/>
</dbReference>
<reference evidence="2" key="1">
    <citation type="submission" date="2022-02" db="EMBL/GenBank/DDBJ databases">
        <authorList>
            <person name="Henning P.M."/>
            <person name="McCubbin A.G."/>
            <person name="Shore J.S."/>
        </authorList>
    </citation>
    <scope>NUCLEOTIDE SEQUENCE</scope>
    <source>
        <strain evidence="2">F60SS</strain>
        <tissue evidence="2">Leaves</tissue>
    </source>
</reference>
<dbReference type="AlphaFoldDB" id="A0A9Q0GK30"/>
<comment type="caution">
    <text evidence="2">The sequence shown here is derived from an EMBL/GenBank/DDBJ whole genome shotgun (WGS) entry which is preliminary data.</text>
</comment>
<dbReference type="NCBIfam" id="TIGR01640">
    <property type="entry name" value="F_box_assoc_1"/>
    <property type="match status" value="1"/>
</dbReference>
<dbReference type="InterPro" id="IPR001810">
    <property type="entry name" value="F-box_dom"/>
</dbReference>
<protein>
    <recommendedName>
        <fullName evidence="1">F-box domain-containing protein</fullName>
    </recommendedName>
</protein>
<dbReference type="Proteomes" id="UP001141552">
    <property type="component" value="Unassembled WGS sequence"/>
</dbReference>
<evidence type="ECO:0000313" key="2">
    <source>
        <dbReference type="EMBL" id="KAJ4850312.1"/>
    </source>
</evidence>
<evidence type="ECO:0000313" key="3">
    <source>
        <dbReference type="Proteomes" id="UP001141552"/>
    </source>
</evidence>
<feature type="domain" description="F-box" evidence="1">
    <location>
        <begin position="23"/>
        <end position="64"/>
    </location>
</feature>
<dbReference type="EMBL" id="JAKUCV010000367">
    <property type="protein sequence ID" value="KAJ4850312.1"/>
    <property type="molecule type" value="Genomic_DNA"/>
</dbReference>
<sequence length="399" mass="45348">MATPRNIESKAEKYSPGNLQPILPMELIINEILTRMEVKDLLRFKCVSKEWKLLIEDRYFVHKHLYHSPIGRFPLVKQSFHFLQSYHGLILEYSWKFRIRNPAMEQVFSVPNPQKASRMMRIGFAPTSGLYKLVSIYDSDVAGNGYGGVEILVLGTEDKPSWKHVDSTHLRSFDWNDRPSGYVADQGVVHIAKTSKIQSRDHEVMSFDLDTESFRGHKLVVPRSVFPAGSDVSLVYGAFLVALANDELHILGLQDCEEVKDLFGFKCVSKELNHLIGDHYFVRKHLDHSPSGTFPVAEQPPFAALQSSDGLILEKHNVSKEFRIRNPAMGQVFYIPNPHKRNRVLRYGFAPISGFYKLICLYDCNVAGNGNGGVEILLLDPPKLKRKLQHICSNKPTSK</sequence>
<accession>A0A9Q0GK30</accession>